<comment type="caution">
    <text evidence="2">The sequence shown here is derived from an EMBL/GenBank/DDBJ whole genome shotgun (WGS) entry which is preliminary data.</text>
</comment>
<keyword evidence="3" id="KW-1185">Reference proteome</keyword>
<evidence type="ECO:0000313" key="3">
    <source>
        <dbReference type="Proteomes" id="UP000233551"/>
    </source>
</evidence>
<dbReference type="AlphaFoldDB" id="A0A2I0HWH5"/>
<accession>A0A2I0HWH5</accession>
<keyword evidence="1" id="KW-1133">Transmembrane helix</keyword>
<protein>
    <submittedName>
        <fullName evidence="2">Uncharacterized protein</fullName>
    </submittedName>
</protein>
<name>A0A2I0HWH5_PUNGR</name>
<sequence>MLIFDDHHLPSSGNDTSAQNNWKGAWWQRSLSVQSGFVEEDGPYASNGQKEIYPLFRSLDFHRMHSSELVEQPKCPQHSGTLLMETHGMDQGHFSINCDWVSMDIPSGKSLLTKTASSGSLWDAASAFSLLFSLISLCLSVFIAYRIFGPKSVQYKPMEISLG</sequence>
<gene>
    <name evidence="2" type="ORF">CRG98_043528</name>
</gene>
<feature type="transmembrane region" description="Helical" evidence="1">
    <location>
        <begin position="127"/>
        <end position="148"/>
    </location>
</feature>
<organism evidence="2 3">
    <name type="scientific">Punica granatum</name>
    <name type="common">Pomegranate</name>
    <dbReference type="NCBI Taxonomy" id="22663"/>
    <lineage>
        <taxon>Eukaryota</taxon>
        <taxon>Viridiplantae</taxon>
        <taxon>Streptophyta</taxon>
        <taxon>Embryophyta</taxon>
        <taxon>Tracheophyta</taxon>
        <taxon>Spermatophyta</taxon>
        <taxon>Magnoliopsida</taxon>
        <taxon>eudicotyledons</taxon>
        <taxon>Gunneridae</taxon>
        <taxon>Pentapetalae</taxon>
        <taxon>rosids</taxon>
        <taxon>malvids</taxon>
        <taxon>Myrtales</taxon>
        <taxon>Lythraceae</taxon>
        <taxon>Punica</taxon>
    </lineage>
</organism>
<keyword evidence="1" id="KW-0472">Membrane</keyword>
<proteinExistence type="predicted"/>
<evidence type="ECO:0000313" key="2">
    <source>
        <dbReference type="EMBL" id="PKI36057.1"/>
    </source>
</evidence>
<keyword evidence="1" id="KW-0812">Transmembrane</keyword>
<evidence type="ECO:0000256" key="1">
    <source>
        <dbReference type="SAM" id="Phobius"/>
    </source>
</evidence>
<dbReference type="Proteomes" id="UP000233551">
    <property type="component" value="Unassembled WGS sequence"/>
</dbReference>
<reference evidence="2 3" key="1">
    <citation type="submission" date="2017-11" db="EMBL/GenBank/DDBJ databases">
        <title>De-novo sequencing of pomegranate (Punica granatum L.) genome.</title>
        <authorList>
            <person name="Akparov Z."/>
            <person name="Amiraslanov A."/>
            <person name="Hajiyeva S."/>
            <person name="Abbasov M."/>
            <person name="Kaur K."/>
            <person name="Hamwieh A."/>
            <person name="Solovyev V."/>
            <person name="Salamov A."/>
            <person name="Braich B."/>
            <person name="Kosarev P."/>
            <person name="Mahmoud A."/>
            <person name="Hajiyev E."/>
            <person name="Babayeva S."/>
            <person name="Izzatullayeva V."/>
            <person name="Mammadov A."/>
            <person name="Mammadov A."/>
            <person name="Sharifova S."/>
            <person name="Ojaghi J."/>
            <person name="Eynullazada K."/>
            <person name="Bayramov B."/>
            <person name="Abdulazimova A."/>
            <person name="Shahmuradov I."/>
        </authorList>
    </citation>
    <scope>NUCLEOTIDE SEQUENCE [LARGE SCALE GENOMIC DNA]</scope>
    <source>
        <strain evidence="3">cv. AG2017</strain>
        <tissue evidence="2">Leaf</tissue>
    </source>
</reference>
<dbReference type="PANTHER" id="PTHR36044:SF1">
    <property type="entry name" value="HEME BINDING PROTEIN"/>
    <property type="match status" value="1"/>
</dbReference>
<dbReference type="PANTHER" id="PTHR36044">
    <property type="entry name" value="HEME BINDING PROTEIN"/>
    <property type="match status" value="1"/>
</dbReference>
<dbReference type="STRING" id="22663.A0A2I0HWH5"/>
<dbReference type="EMBL" id="PGOL01005039">
    <property type="protein sequence ID" value="PKI36057.1"/>
    <property type="molecule type" value="Genomic_DNA"/>
</dbReference>